<keyword evidence="5" id="KW-0547">Nucleotide-binding</keyword>
<keyword evidence="2" id="KW-0813">Transport</keyword>
<dbReference type="PANTHER" id="PTHR42771">
    <property type="entry name" value="IRON(3+)-HYDROXAMATE IMPORT ATP-BINDING PROTEIN FHUC"/>
    <property type="match status" value="1"/>
</dbReference>
<name>A0ABR8XW60_9BACL</name>
<evidence type="ECO:0000313" key="11">
    <source>
        <dbReference type="EMBL" id="MBD8036180.1"/>
    </source>
</evidence>
<evidence type="ECO:0000256" key="2">
    <source>
        <dbReference type="ARBA" id="ARBA00022448"/>
    </source>
</evidence>
<evidence type="ECO:0000256" key="7">
    <source>
        <dbReference type="ARBA" id="ARBA00023004"/>
    </source>
</evidence>
<keyword evidence="7" id="KW-0408">Iron</keyword>
<comment type="caution">
    <text evidence="11">The sequence shown here is derived from an EMBL/GenBank/DDBJ whole genome shotgun (WGS) entry which is preliminary data.</text>
</comment>
<dbReference type="PROSITE" id="PS50893">
    <property type="entry name" value="ABC_TRANSPORTER_2"/>
    <property type="match status" value="1"/>
</dbReference>
<dbReference type="Proteomes" id="UP000619101">
    <property type="component" value="Unassembled WGS sequence"/>
</dbReference>
<dbReference type="GO" id="GO:0005524">
    <property type="term" value="F:ATP binding"/>
    <property type="evidence" value="ECO:0007669"/>
    <property type="project" value="UniProtKB-KW"/>
</dbReference>
<evidence type="ECO:0000256" key="1">
    <source>
        <dbReference type="ARBA" id="ARBA00004202"/>
    </source>
</evidence>
<evidence type="ECO:0000256" key="3">
    <source>
        <dbReference type="ARBA" id="ARBA00022475"/>
    </source>
</evidence>
<dbReference type="SUPFAM" id="SSF52540">
    <property type="entry name" value="P-loop containing nucleoside triphosphate hydrolases"/>
    <property type="match status" value="1"/>
</dbReference>
<dbReference type="CDD" id="cd03214">
    <property type="entry name" value="ABC_Iron-Siderophores_B12_Hemin"/>
    <property type="match status" value="1"/>
</dbReference>
<dbReference type="InterPro" id="IPR003593">
    <property type="entry name" value="AAA+_ATPase"/>
</dbReference>
<evidence type="ECO:0000259" key="10">
    <source>
        <dbReference type="PROSITE" id="PS50893"/>
    </source>
</evidence>
<dbReference type="InterPro" id="IPR017871">
    <property type="entry name" value="ABC_transporter-like_CS"/>
</dbReference>
<dbReference type="Gene3D" id="3.40.50.300">
    <property type="entry name" value="P-loop containing nucleotide triphosphate hydrolases"/>
    <property type="match status" value="1"/>
</dbReference>
<evidence type="ECO:0000256" key="5">
    <source>
        <dbReference type="ARBA" id="ARBA00022741"/>
    </source>
</evidence>
<dbReference type="InterPro" id="IPR003439">
    <property type="entry name" value="ABC_transporter-like_ATP-bd"/>
</dbReference>
<reference evidence="11 12" key="1">
    <citation type="submission" date="2020-08" db="EMBL/GenBank/DDBJ databases">
        <title>A Genomic Blueprint of the Chicken Gut Microbiome.</title>
        <authorList>
            <person name="Gilroy R."/>
            <person name="Ravi A."/>
            <person name="Getino M."/>
            <person name="Pursley I."/>
            <person name="Horton D.L."/>
            <person name="Alikhan N.-F."/>
            <person name="Baker D."/>
            <person name="Gharbi K."/>
            <person name="Hall N."/>
            <person name="Watson M."/>
            <person name="Adriaenssens E.M."/>
            <person name="Foster-Nyarko E."/>
            <person name="Jarju S."/>
            <person name="Secka A."/>
            <person name="Antonio M."/>
            <person name="Oren A."/>
            <person name="Chaudhuri R."/>
            <person name="La Ragione R.M."/>
            <person name="Hildebrand F."/>
            <person name="Pallen M.J."/>
        </authorList>
    </citation>
    <scope>NUCLEOTIDE SEQUENCE [LARGE SCALE GENOMIC DNA]</scope>
    <source>
        <strain evidence="11 12">A46</strain>
    </source>
</reference>
<sequence>MKHILNTRNLTIGYDKKDIVNNLSIEIPAGKITAIVGANGCGKSTILKTIARLLAPKQGQVLLDGKSIHSLSTKEVATQLAILPQNPVAPDGLTVSELVAYGRYPHQKAFSTHSKEDYKIIHWAIESTGLTAFENHPVDELSGGQRQRAWIALALAQKTPILLLDEPTTYLDMGHQLEVLKLIKKLNEQQQRTIVMVVHDLNHATRFADHLICIKNGELYTQGHPIDVLSDQMLKDVFQIEASILIEPKTGLPVCIPTECIGEKNR</sequence>
<dbReference type="RefSeq" id="WP_191699135.1">
    <property type="nucleotide sequence ID" value="NZ_JACSPZ010000002.1"/>
</dbReference>
<dbReference type="InterPro" id="IPR051535">
    <property type="entry name" value="Siderophore_ABC-ATPase"/>
</dbReference>
<dbReference type="PANTHER" id="PTHR42771:SF2">
    <property type="entry name" value="IRON(3+)-HYDROXAMATE IMPORT ATP-BINDING PROTEIN FHUC"/>
    <property type="match status" value="1"/>
</dbReference>
<accession>A0ABR8XW60</accession>
<evidence type="ECO:0000256" key="4">
    <source>
        <dbReference type="ARBA" id="ARBA00022496"/>
    </source>
</evidence>
<keyword evidence="8" id="KW-0406">Ion transport</keyword>
<organism evidence="11 12">
    <name type="scientific">Solibacillus faecavium</name>
    <dbReference type="NCBI Taxonomy" id="2762221"/>
    <lineage>
        <taxon>Bacteria</taxon>
        <taxon>Bacillati</taxon>
        <taxon>Bacillota</taxon>
        <taxon>Bacilli</taxon>
        <taxon>Bacillales</taxon>
        <taxon>Caryophanaceae</taxon>
        <taxon>Solibacillus</taxon>
    </lineage>
</organism>
<evidence type="ECO:0000313" key="12">
    <source>
        <dbReference type="Proteomes" id="UP000619101"/>
    </source>
</evidence>
<evidence type="ECO:0000256" key="6">
    <source>
        <dbReference type="ARBA" id="ARBA00022840"/>
    </source>
</evidence>
<dbReference type="SMART" id="SM00382">
    <property type="entry name" value="AAA"/>
    <property type="match status" value="1"/>
</dbReference>
<dbReference type="EMBL" id="JACSPZ010000002">
    <property type="protein sequence ID" value="MBD8036180.1"/>
    <property type="molecule type" value="Genomic_DNA"/>
</dbReference>
<keyword evidence="4" id="KW-0410">Iron transport</keyword>
<protein>
    <submittedName>
        <fullName evidence="11">ABC transporter ATP-binding protein</fullName>
    </submittedName>
</protein>
<keyword evidence="9" id="KW-0472">Membrane</keyword>
<dbReference type="Pfam" id="PF00005">
    <property type="entry name" value="ABC_tran"/>
    <property type="match status" value="1"/>
</dbReference>
<comment type="subcellular location">
    <subcellularLocation>
        <location evidence="1">Cell membrane</location>
        <topology evidence="1">Peripheral membrane protein</topology>
    </subcellularLocation>
</comment>
<gene>
    <name evidence="11" type="ORF">H9635_05450</name>
</gene>
<dbReference type="PROSITE" id="PS00211">
    <property type="entry name" value="ABC_TRANSPORTER_1"/>
    <property type="match status" value="1"/>
</dbReference>
<proteinExistence type="predicted"/>
<evidence type="ECO:0000256" key="8">
    <source>
        <dbReference type="ARBA" id="ARBA00023065"/>
    </source>
</evidence>
<feature type="domain" description="ABC transporter" evidence="10">
    <location>
        <begin position="5"/>
        <end position="241"/>
    </location>
</feature>
<dbReference type="InterPro" id="IPR027417">
    <property type="entry name" value="P-loop_NTPase"/>
</dbReference>
<keyword evidence="3" id="KW-1003">Cell membrane</keyword>
<keyword evidence="12" id="KW-1185">Reference proteome</keyword>
<keyword evidence="6 11" id="KW-0067">ATP-binding</keyword>
<evidence type="ECO:0000256" key="9">
    <source>
        <dbReference type="ARBA" id="ARBA00023136"/>
    </source>
</evidence>